<reference evidence="6 7" key="1">
    <citation type="journal article" date="2024" name="BMC Genomics">
        <title>Genome assembly of redclaw crayfish (Cherax quadricarinatus) provides insights into its immune adaptation and hypoxia tolerance.</title>
        <authorList>
            <person name="Liu Z."/>
            <person name="Zheng J."/>
            <person name="Li H."/>
            <person name="Fang K."/>
            <person name="Wang S."/>
            <person name="He J."/>
            <person name="Zhou D."/>
            <person name="Weng S."/>
            <person name="Chi M."/>
            <person name="Gu Z."/>
            <person name="He J."/>
            <person name="Li F."/>
            <person name="Wang M."/>
        </authorList>
    </citation>
    <scope>NUCLEOTIDE SEQUENCE [LARGE SCALE GENOMIC DNA]</scope>
    <source>
        <strain evidence="6">ZL_2023a</strain>
    </source>
</reference>
<feature type="domain" description="HTH TFE/IIEalpha-type" evidence="5">
    <location>
        <begin position="18"/>
        <end position="108"/>
    </location>
</feature>
<accession>A0AAW0Y395</accession>
<dbReference type="Pfam" id="PF11521">
    <property type="entry name" value="TFIIE-A_C"/>
    <property type="match status" value="1"/>
</dbReference>
<feature type="region of interest" description="Disordered" evidence="4">
    <location>
        <begin position="159"/>
        <end position="193"/>
    </location>
</feature>
<evidence type="ECO:0000259" key="5">
    <source>
        <dbReference type="PROSITE" id="PS51344"/>
    </source>
</evidence>
<dbReference type="SMART" id="SM00531">
    <property type="entry name" value="TFIIE"/>
    <property type="match status" value="1"/>
</dbReference>
<sequence>SRLIIMDGELLTEVPQNLQTLVRLVVRGFYTTEDVLIIDMLVRNCCMSEEDLCDLLKFDRKMLRQRINTLRADKFIQARMKMVTLEDNKTQKEQYYFIDYKSFVNVVKYKLDHIRKKLEMKERDQTSRASFICHYCQRSYTDLEVENIKLAAKFSEPQPKDFSDFKKPGQARTTKAPLPGSDSSRAWSGDATKKSGFQVEGSIDVNINADGVGEETVLAKEKPIWLSDATSLITTNITTSETSNPQMNEAKTAPSVSSNQQQAAAGADDVMMLLQAHERKSKKGAGHNSDSESEDSADESANKRAINTTSTTAFGPEPRGTDEIELIDSDDDDDDSIPQVSVAGEKVAITEVDNHLIAKMTLEEKNSYMLIYQDYIGSLDD</sequence>
<feature type="compositionally biased region" description="Polar residues" evidence="4">
    <location>
        <begin position="245"/>
        <end position="263"/>
    </location>
</feature>
<evidence type="ECO:0000256" key="2">
    <source>
        <dbReference type="ARBA" id="ARBA00023015"/>
    </source>
</evidence>
<feature type="region of interest" description="Disordered" evidence="4">
    <location>
        <begin position="279"/>
        <end position="338"/>
    </location>
</feature>
<organism evidence="6 7">
    <name type="scientific">Cherax quadricarinatus</name>
    <name type="common">Australian red claw crayfish</name>
    <dbReference type="NCBI Taxonomy" id="27406"/>
    <lineage>
        <taxon>Eukaryota</taxon>
        <taxon>Metazoa</taxon>
        <taxon>Ecdysozoa</taxon>
        <taxon>Arthropoda</taxon>
        <taxon>Crustacea</taxon>
        <taxon>Multicrustacea</taxon>
        <taxon>Malacostraca</taxon>
        <taxon>Eumalacostraca</taxon>
        <taxon>Eucarida</taxon>
        <taxon>Decapoda</taxon>
        <taxon>Pleocyemata</taxon>
        <taxon>Astacidea</taxon>
        <taxon>Parastacoidea</taxon>
        <taxon>Parastacidae</taxon>
        <taxon>Cherax</taxon>
    </lineage>
</organism>
<evidence type="ECO:0000256" key="1">
    <source>
        <dbReference type="ARBA" id="ARBA00008947"/>
    </source>
</evidence>
<dbReference type="InterPro" id="IPR002853">
    <property type="entry name" value="TFIIE_asu"/>
</dbReference>
<dbReference type="InterPro" id="IPR021600">
    <property type="entry name" value="TFIIE_asu_C"/>
</dbReference>
<dbReference type="Gene3D" id="3.30.40.10">
    <property type="entry name" value="Zinc/RING finger domain, C3HC4 (zinc finger)"/>
    <property type="match status" value="1"/>
</dbReference>
<dbReference type="AlphaFoldDB" id="A0AAW0Y395"/>
<keyword evidence="7" id="KW-1185">Reference proteome</keyword>
<dbReference type="EMBL" id="JARKIK010000017">
    <property type="protein sequence ID" value="KAK8746449.1"/>
    <property type="molecule type" value="Genomic_DNA"/>
</dbReference>
<dbReference type="InterPro" id="IPR013083">
    <property type="entry name" value="Znf_RING/FYVE/PHD"/>
</dbReference>
<evidence type="ECO:0000256" key="3">
    <source>
        <dbReference type="ARBA" id="ARBA00023163"/>
    </source>
</evidence>
<protein>
    <recommendedName>
        <fullName evidence="5">HTH TFE/IIEalpha-type domain-containing protein</fullName>
    </recommendedName>
</protein>
<gene>
    <name evidence="6" type="ORF">OTU49_017023</name>
</gene>
<dbReference type="GO" id="GO:0006367">
    <property type="term" value="P:transcription initiation at RNA polymerase II promoter"/>
    <property type="evidence" value="ECO:0007669"/>
    <property type="project" value="InterPro"/>
</dbReference>
<dbReference type="Gene3D" id="6.10.140.1250">
    <property type="match status" value="1"/>
</dbReference>
<feature type="non-terminal residue" evidence="6">
    <location>
        <position position="1"/>
    </location>
</feature>
<keyword evidence="2" id="KW-0805">Transcription regulation</keyword>
<evidence type="ECO:0000313" key="6">
    <source>
        <dbReference type="EMBL" id="KAK8746449.1"/>
    </source>
</evidence>
<dbReference type="InterPro" id="IPR039997">
    <property type="entry name" value="TFE"/>
</dbReference>
<feature type="compositionally biased region" description="Acidic residues" evidence="4">
    <location>
        <begin position="323"/>
        <end position="336"/>
    </location>
</feature>
<evidence type="ECO:0000313" key="7">
    <source>
        <dbReference type="Proteomes" id="UP001445076"/>
    </source>
</evidence>
<dbReference type="GO" id="GO:0005673">
    <property type="term" value="C:transcription factor TFIIE complex"/>
    <property type="evidence" value="ECO:0007669"/>
    <property type="project" value="TreeGrafter"/>
</dbReference>
<dbReference type="InterPro" id="IPR017919">
    <property type="entry name" value="TFIIE/TFIIEa_HTH"/>
</dbReference>
<proteinExistence type="inferred from homology"/>
<comment type="caution">
    <text evidence="6">The sequence shown here is derived from an EMBL/GenBank/DDBJ whole genome shotgun (WGS) entry which is preliminary data.</text>
</comment>
<feature type="region of interest" description="Disordered" evidence="4">
    <location>
        <begin position="238"/>
        <end position="265"/>
    </location>
</feature>
<dbReference type="Pfam" id="PF02002">
    <property type="entry name" value="TFIIE_alpha"/>
    <property type="match status" value="1"/>
</dbReference>
<name>A0AAW0Y395_CHEQU</name>
<keyword evidence="3" id="KW-0804">Transcription</keyword>
<dbReference type="PANTHER" id="PTHR13097">
    <property type="entry name" value="TRANSCRIPTION INITIATION FACTOR IIE, ALPHA SUBUNIT"/>
    <property type="match status" value="1"/>
</dbReference>
<dbReference type="Proteomes" id="UP001445076">
    <property type="component" value="Unassembled WGS sequence"/>
</dbReference>
<comment type="similarity">
    <text evidence="1">Belongs to the TFIIE alpha subunit family.</text>
</comment>
<evidence type="ECO:0000256" key="4">
    <source>
        <dbReference type="SAM" id="MobiDB-lite"/>
    </source>
</evidence>
<dbReference type="PROSITE" id="PS51344">
    <property type="entry name" value="HTH_TFE_IIE"/>
    <property type="match status" value="1"/>
</dbReference>
<dbReference type="SUPFAM" id="SSF57783">
    <property type="entry name" value="Zinc beta-ribbon"/>
    <property type="match status" value="1"/>
</dbReference>
<dbReference type="PANTHER" id="PTHR13097:SF7">
    <property type="entry name" value="GENERAL TRANSCRIPTION FACTOR IIE SUBUNIT 1"/>
    <property type="match status" value="1"/>
</dbReference>
<dbReference type="InterPro" id="IPR024550">
    <property type="entry name" value="TFIIEa/SarR/Rpc3_HTH_dom"/>
</dbReference>